<organism evidence="3 4">
    <name type="scientific">Limnohabitans planktonicus II-D5</name>
    <dbReference type="NCBI Taxonomy" id="1293045"/>
    <lineage>
        <taxon>Bacteria</taxon>
        <taxon>Pseudomonadati</taxon>
        <taxon>Pseudomonadota</taxon>
        <taxon>Betaproteobacteria</taxon>
        <taxon>Burkholderiales</taxon>
        <taxon>Comamonadaceae</taxon>
        <taxon>Limnohabitans</taxon>
    </lineage>
</organism>
<dbReference type="SUPFAM" id="SSF53850">
    <property type="entry name" value="Periplasmic binding protein-like II"/>
    <property type="match status" value="1"/>
</dbReference>
<sequence length="334" mass="35765">MNPLTRESPMKNPLSCFAILAALLLGMATVQAQNFPDRPVRVVVPFAPGNTLDNALRQVAEEFKKNTGQPIVVDNKAGGSGIIAAQNVMQAAPDGYTLLLSNTSMMTINPYTFAKLPYDPEKSFKPVTGFLGASLVLAVNAANVPANNVKEFVAWAKTQSGGVSYASFTAGNSSHFAGVIMNQRTGLNMLHVPFNGTPPAVQNLLGGQVHAAFLPLLAVKSHVESGKVKVLAVSSPQRSPLLPQVATFTEQGLPDLEIYIWSGLSAPAGTPDAVISKLQAEFSKILKSQTIIEKWRAIDFEPLPFSAAEFLAFTRNDAKRWQEAVKISGFKASE</sequence>
<dbReference type="STRING" id="1293045.H663_13290"/>
<comment type="similarity">
    <text evidence="1">Belongs to the UPF0065 (bug) family.</text>
</comment>
<keyword evidence="2" id="KW-0732">Signal</keyword>
<feature type="signal peptide" evidence="2">
    <location>
        <begin position="1"/>
        <end position="32"/>
    </location>
</feature>
<dbReference type="InterPro" id="IPR005064">
    <property type="entry name" value="BUG"/>
</dbReference>
<reference evidence="3" key="1">
    <citation type="submission" date="2017-04" db="EMBL/GenBank/DDBJ databases">
        <title>Unexpected and diverse lifestyles within the genus Limnohabitans.</title>
        <authorList>
            <person name="Kasalicky V."/>
            <person name="Mehrshad M."/>
            <person name="Andrei S.-A."/>
            <person name="Salcher M."/>
            <person name="Kratochvilova H."/>
            <person name="Simek K."/>
            <person name="Ghai R."/>
        </authorList>
    </citation>
    <scope>NUCLEOTIDE SEQUENCE [LARGE SCALE GENOMIC DNA]</scope>
    <source>
        <strain evidence="3">II-D5</strain>
    </source>
</reference>
<evidence type="ECO:0000256" key="1">
    <source>
        <dbReference type="ARBA" id="ARBA00006987"/>
    </source>
</evidence>
<dbReference type="EMBL" id="LFYT02000012">
    <property type="protein sequence ID" value="PVE42601.1"/>
    <property type="molecule type" value="Genomic_DNA"/>
</dbReference>
<name>A0A2T7UDB0_9BURK</name>
<dbReference type="Gene3D" id="3.40.190.10">
    <property type="entry name" value="Periplasmic binding protein-like II"/>
    <property type="match status" value="1"/>
</dbReference>
<proteinExistence type="inferred from homology"/>
<feature type="chain" id="PRO_5015756568" description="ABC transporter substrate-binding protein" evidence="2">
    <location>
        <begin position="33"/>
        <end position="334"/>
    </location>
</feature>
<dbReference type="CDD" id="cd07012">
    <property type="entry name" value="PBP2_Bug_TTT"/>
    <property type="match status" value="1"/>
</dbReference>
<dbReference type="Pfam" id="PF03401">
    <property type="entry name" value="TctC"/>
    <property type="match status" value="1"/>
</dbReference>
<protein>
    <recommendedName>
        <fullName evidence="5">ABC transporter substrate-binding protein</fullName>
    </recommendedName>
</protein>
<comment type="caution">
    <text evidence="3">The sequence shown here is derived from an EMBL/GenBank/DDBJ whole genome shotgun (WGS) entry which is preliminary data.</text>
</comment>
<dbReference type="OrthoDB" id="8881899at2"/>
<dbReference type="InterPro" id="IPR042100">
    <property type="entry name" value="Bug_dom1"/>
</dbReference>
<dbReference type="PANTHER" id="PTHR42928:SF5">
    <property type="entry name" value="BLR1237 PROTEIN"/>
    <property type="match status" value="1"/>
</dbReference>
<dbReference type="Gene3D" id="3.40.190.150">
    <property type="entry name" value="Bordetella uptake gene, domain 1"/>
    <property type="match status" value="1"/>
</dbReference>
<gene>
    <name evidence="3" type="ORF">H663_010885</name>
</gene>
<dbReference type="AlphaFoldDB" id="A0A2T7UDB0"/>
<keyword evidence="4" id="KW-1185">Reference proteome</keyword>
<dbReference type="PIRSF" id="PIRSF017082">
    <property type="entry name" value="YflP"/>
    <property type="match status" value="1"/>
</dbReference>
<accession>A0A2T7UDB0</accession>
<evidence type="ECO:0000256" key="2">
    <source>
        <dbReference type="SAM" id="SignalP"/>
    </source>
</evidence>
<evidence type="ECO:0000313" key="4">
    <source>
        <dbReference type="Proteomes" id="UP000037507"/>
    </source>
</evidence>
<evidence type="ECO:0008006" key="5">
    <source>
        <dbReference type="Google" id="ProtNLM"/>
    </source>
</evidence>
<dbReference type="PANTHER" id="PTHR42928">
    <property type="entry name" value="TRICARBOXYLATE-BINDING PROTEIN"/>
    <property type="match status" value="1"/>
</dbReference>
<evidence type="ECO:0000313" key="3">
    <source>
        <dbReference type="EMBL" id="PVE42601.1"/>
    </source>
</evidence>
<dbReference type="Proteomes" id="UP000037507">
    <property type="component" value="Unassembled WGS sequence"/>
</dbReference>